<dbReference type="EMBL" id="CAXLJM020000161">
    <property type="protein sequence ID" value="CAL8144978.1"/>
    <property type="molecule type" value="Genomic_DNA"/>
</dbReference>
<organism evidence="2 3">
    <name type="scientific">Orchesella dallaii</name>
    <dbReference type="NCBI Taxonomy" id="48710"/>
    <lineage>
        <taxon>Eukaryota</taxon>
        <taxon>Metazoa</taxon>
        <taxon>Ecdysozoa</taxon>
        <taxon>Arthropoda</taxon>
        <taxon>Hexapoda</taxon>
        <taxon>Collembola</taxon>
        <taxon>Entomobryomorpha</taxon>
        <taxon>Entomobryoidea</taxon>
        <taxon>Orchesellidae</taxon>
        <taxon>Orchesellinae</taxon>
        <taxon>Orchesella</taxon>
    </lineage>
</organism>
<dbReference type="PANTHER" id="PTHR23324">
    <property type="entry name" value="SEC14 RELATED PROTEIN"/>
    <property type="match status" value="1"/>
</dbReference>
<dbReference type="SMART" id="SM00516">
    <property type="entry name" value="SEC14"/>
    <property type="match status" value="1"/>
</dbReference>
<keyword evidence="3" id="KW-1185">Reference proteome</keyword>
<dbReference type="SMART" id="SM01100">
    <property type="entry name" value="CRAL_TRIO_N"/>
    <property type="match status" value="1"/>
</dbReference>
<dbReference type="PANTHER" id="PTHR23324:SF83">
    <property type="entry name" value="SEC14-LIKE PROTEIN 2"/>
    <property type="match status" value="1"/>
</dbReference>
<accession>A0ABP1S6G6</accession>
<proteinExistence type="predicted"/>
<dbReference type="InterPro" id="IPR051064">
    <property type="entry name" value="SEC14/CRAL-TRIO_domain"/>
</dbReference>
<dbReference type="Pfam" id="PF03765">
    <property type="entry name" value="CRAL_TRIO_N"/>
    <property type="match status" value="1"/>
</dbReference>
<evidence type="ECO:0000313" key="3">
    <source>
        <dbReference type="Proteomes" id="UP001642540"/>
    </source>
</evidence>
<dbReference type="InterPro" id="IPR036865">
    <property type="entry name" value="CRAL-TRIO_dom_sf"/>
</dbReference>
<protein>
    <recommendedName>
        <fullName evidence="1">CRAL-TRIO domain-containing protein</fullName>
    </recommendedName>
</protein>
<dbReference type="InterPro" id="IPR011074">
    <property type="entry name" value="CRAL/TRIO_N_dom"/>
</dbReference>
<reference evidence="2 3" key="1">
    <citation type="submission" date="2024-08" db="EMBL/GenBank/DDBJ databases">
        <authorList>
            <person name="Cucini C."/>
            <person name="Frati F."/>
        </authorList>
    </citation>
    <scope>NUCLEOTIDE SEQUENCE [LARGE SCALE GENOMIC DNA]</scope>
</reference>
<evidence type="ECO:0000313" key="2">
    <source>
        <dbReference type="EMBL" id="CAL8144978.1"/>
    </source>
</evidence>
<gene>
    <name evidence="2" type="ORF">ODALV1_LOCUS30358</name>
</gene>
<dbReference type="InterPro" id="IPR001251">
    <property type="entry name" value="CRAL-TRIO_dom"/>
</dbReference>
<comment type="caution">
    <text evidence="2">The sequence shown here is derived from an EMBL/GenBank/DDBJ whole genome shotgun (WGS) entry which is preliminary data.</text>
</comment>
<sequence>MYLKPDEEEVVIFQQFKDKVKDLDQSDETLIRFLRARDYDIPNAEKMLRSATQWREEIGIDNCLKWEFPPNYESDLPYKLFGKDYDGAPICWVFAGKWTTKKLVENEESEHVLRYDYSVMEKGLRRIVECGTAGVIVLDMEGLSFAQATHIPSLKLSYIVLQTIEQCYPEIAKAVYVINVPWVFSFAYNFIKGVIAPKTLAKVKIISSKDEWHAEFLKKFPVDSIVPELQPPSC</sequence>
<dbReference type="PROSITE" id="PS50191">
    <property type="entry name" value="CRAL_TRIO"/>
    <property type="match status" value="1"/>
</dbReference>
<feature type="domain" description="CRAL-TRIO" evidence="1">
    <location>
        <begin position="68"/>
        <end position="234"/>
    </location>
</feature>
<name>A0ABP1S6G6_9HEXA</name>
<evidence type="ECO:0000259" key="1">
    <source>
        <dbReference type="PROSITE" id="PS50191"/>
    </source>
</evidence>
<dbReference type="CDD" id="cd00170">
    <property type="entry name" value="SEC14"/>
    <property type="match status" value="1"/>
</dbReference>
<dbReference type="SUPFAM" id="SSF46938">
    <property type="entry name" value="CRAL/TRIO N-terminal domain"/>
    <property type="match status" value="1"/>
</dbReference>
<dbReference type="InterPro" id="IPR036273">
    <property type="entry name" value="CRAL/TRIO_N_dom_sf"/>
</dbReference>
<dbReference type="SUPFAM" id="SSF52087">
    <property type="entry name" value="CRAL/TRIO domain"/>
    <property type="match status" value="1"/>
</dbReference>
<dbReference type="Pfam" id="PF00650">
    <property type="entry name" value="CRAL_TRIO"/>
    <property type="match status" value="1"/>
</dbReference>
<dbReference type="Proteomes" id="UP001642540">
    <property type="component" value="Unassembled WGS sequence"/>
</dbReference>
<dbReference type="Gene3D" id="3.40.525.10">
    <property type="entry name" value="CRAL-TRIO lipid binding domain"/>
    <property type="match status" value="1"/>
</dbReference>